<dbReference type="GO" id="GO:0005886">
    <property type="term" value="C:plasma membrane"/>
    <property type="evidence" value="ECO:0007669"/>
    <property type="project" value="UniProtKB-SubCell"/>
</dbReference>
<protein>
    <submittedName>
        <fullName evidence="8">Predicted arabinose efflux permease, MFS family</fullName>
    </submittedName>
</protein>
<organism evidence="8 9">
    <name type="scientific">Muricoccus roseus</name>
    <dbReference type="NCBI Taxonomy" id="198092"/>
    <lineage>
        <taxon>Bacteria</taxon>
        <taxon>Pseudomonadati</taxon>
        <taxon>Pseudomonadota</taxon>
        <taxon>Alphaproteobacteria</taxon>
        <taxon>Acetobacterales</taxon>
        <taxon>Roseomonadaceae</taxon>
        <taxon>Muricoccus</taxon>
    </lineage>
</organism>
<dbReference type="CDD" id="cd17324">
    <property type="entry name" value="MFS_NepI_like"/>
    <property type="match status" value="1"/>
</dbReference>
<keyword evidence="4 6" id="KW-1133">Transmembrane helix</keyword>
<dbReference type="InterPro" id="IPR011701">
    <property type="entry name" value="MFS"/>
</dbReference>
<feature type="transmembrane region" description="Helical" evidence="6">
    <location>
        <begin position="131"/>
        <end position="150"/>
    </location>
</feature>
<evidence type="ECO:0000256" key="1">
    <source>
        <dbReference type="ARBA" id="ARBA00004651"/>
    </source>
</evidence>
<gene>
    <name evidence="8" type="ORF">SAMN02745194_02191</name>
</gene>
<evidence type="ECO:0000256" key="3">
    <source>
        <dbReference type="ARBA" id="ARBA00022692"/>
    </source>
</evidence>
<feature type="transmembrane region" description="Helical" evidence="6">
    <location>
        <begin position="156"/>
        <end position="178"/>
    </location>
</feature>
<keyword evidence="9" id="KW-1185">Reference proteome</keyword>
<feature type="transmembrane region" description="Helical" evidence="6">
    <location>
        <begin position="271"/>
        <end position="289"/>
    </location>
</feature>
<dbReference type="PROSITE" id="PS50850">
    <property type="entry name" value="MFS"/>
    <property type="match status" value="1"/>
</dbReference>
<keyword evidence="5 6" id="KW-0472">Membrane</keyword>
<feature type="transmembrane region" description="Helical" evidence="6">
    <location>
        <begin position="199"/>
        <end position="219"/>
    </location>
</feature>
<dbReference type="PANTHER" id="PTHR43124">
    <property type="entry name" value="PURINE EFFLUX PUMP PBUE"/>
    <property type="match status" value="1"/>
</dbReference>
<feature type="transmembrane region" description="Helical" evidence="6">
    <location>
        <begin position="327"/>
        <end position="350"/>
    </location>
</feature>
<comment type="subcellular location">
    <subcellularLocation>
        <location evidence="1">Cell membrane</location>
        <topology evidence="1">Multi-pass membrane protein</topology>
    </subcellularLocation>
</comment>
<dbReference type="SUPFAM" id="SSF103473">
    <property type="entry name" value="MFS general substrate transporter"/>
    <property type="match status" value="1"/>
</dbReference>
<feature type="transmembrane region" description="Helical" evidence="6">
    <location>
        <begin position="39"/>
        <end position="59"/>
    </location>
</feature>
<dbReference type="InterPro" id="IPR050189">
    <property type="entry name" value="MFS_Efflux_Transporters"/>
</dbReference>
<feature type="transmembrane region" description="Helical" evidence="6">
    <location>
        <begin position="99"/>
        <end position="119"/>
    </location>
</feature>
<feature type="transmembrane region" description="Helical" evidence="6">
    <location>
        <begin position="239"/>
        <end position="259"/>
    </location>
</feature>
<dbReference type="OrthoDB" id="9788453at2"/>
<dbReference type="PANTHER" id="PTHR43124:SF10">
    <property type="entry name" value="PURINE EFFLUX PUMP PBUE"/>
    <property type="match status" value="1"/>
</dbReference>
<feature type="domain" description="Major facilitator superfamily (MFS) profile" evidence="7">
    <location>
        <begin position="4"/>
        <end position="385"/>
    </location>
</feature>
<dbReference type="EMBL" id="FQZF01000011">
    <property type="protein sequence ID" value="SHJ28736.1"/>
    <property type="molecule type" value="Genomic_DNA"/>
</dbReference>
<dbReference type="InterPro" id="IPR020846">
    <property type="entry name" value="MFS_dom"/>
</dbReference>
<keyword evidence="2" id="KW-1003">Cell membrane</keyword>
<dbReference type="GO" id="GO:0022857">
    <property type="term" value="F:transmembrane transporter activity"/>
    <property type="evidence" value="ECO:0007669"/>
    <property type="project" value="InterPro"/>
</dbReference>
<dbReference type="InterPro" id="IPR036259">
    <property type="entry name" value="MFS_trans_sf"/>
</dbReference>
<evidence type="ECO:0000256" key="5">
    <source>
        <dbReference type="ARBA" id="ARBA00023136"/>
    </source>
</evidence>
<keyword evidence="3 6" id="KW-0812">Transmembrane</keyword>
<dbReference type="Proteomes" id="UP000184387">
    <property type="component" value="Unassembled WGS sequence"/>
</dbReference>
<evidence type="ECO:0000313" key="8">
    <source>
        <dbReference type="EMBL" id="SHJ28736.1"/>
    </source>
</evidence>
<evidence type="ECO:0000313" key="9">
    <source>
        <dbReference type="Proteomes" id="UP000184387"/>
    </source>
</evidence>
<evidence type="ECO:0000256" key="2">
    <source>
        <dbReference type="ARBA" id="ARBA00022475"/>
    </source>
</evidence>
<dbReference type="Gene3D" id="1.20.1250.20">
    <property type="entry name" value="MFS general substrate transporter like domains"/>
    <property type="match status" value="1"/>
</dbReference>
<evidence type="ECO:0000256" key="6">
    <source>
        <dbReference type="SAM" id="Phobius"/>
    </source>
</evidence>
<proteinExistence type="predicted"/>
<feature type="transmembrane region" description="Helical" evidence="6">
    <location>
        <begin position="362"/>
        <end position="380"/>
    </location>
</feature>
<reference evidence="8 9" key="1">
    <citation type="submission" date="2016-11" db="EMBL/GenBank/DDBJ databases">
        <authorList>
            <person name="Jaros S."/>
            <person name="Januszkiewicz K."/>
            <person name="Wedrychowicz H."/>
        </authorList>
    </citation>
    <scope>NUCLEOTIDE SEQUENCE [LARGE SCALE GENOMIC DNA]</scope>
    <source>
        <strain evidence="8 9">DSM 14916</strain>
    </source>
</reference>
<dbReference type="Pfam" id="PF07690">
    <property type="entry name" value="MFS_1"/>
    <property type="match status" value="1"/>
</dbReference>
<dbReference type="RefSeq" id="WP_073134641.1">
    <property type="nucleotide sequence ID" value="NZ_FQZF01000011.1"/>
</dbReference>
<evidence type="ECO:0000259" key="7">
    <source>
        <dbReference type="PROSITE" id="PS50850"/>
    </source>
</evidence>
<name>A0A1M6I2T4_9PROT</name>
<feature type="transmembrane region" description="Helical" evidence="6">
    <location>
        <begin position="71"/>
        <end position="93"/>
    </location>
</feature>
<dbReference type="AlphaFoldDB" id="A0A1M6I2T4"/>
<sequence length="389" mass="39000">MPRSLFWLALGTFAVGTGTFSLAGLLPVIAEDLGVGVPAAGHLSMAFALAYALASPVLAAATAGMERRTALLAGMGLYVLASIGCALVPGYAGLMAMRILAALSAALFVPTAGACAIALVEPHHRGRAMALVIGGMTLSTVLGAPLGTLIGEHLGWRAAFLAVAALGAASAAGSLAFLPRLPGARGASVMERLSVAARPEVTVLLMQTVVVFAGAFTLFSYLGPFVRGTLQFGGEGTALALLLSGLGGLLGVSLGGWAADRQDPRRFLIRSNAVLGASLAAISLCVEWLPLSAAIPAVLVLLVIWGASGWCFPAVQQVRLVSLSPPLAPVLLSLNASATYLGVAFGALAGGLTIGGGGLREVGLVAGALVALGAAMVWRMRAAPIPAVP</sequence>
<evidence type="ECO:0000256" key="4">
    <source>
        <dbReference type="ARBA" id="ARBA00022989"/>
    </source>
</evidence>
<accession>A0A1M6I2T4</accession>
<feature type="transmembrane region" description="Helical" evidence="6">
    <location>
        <begin position="295"/>
        <end position="315"/>
    </location>
</feature>
<dbReference type="STRING" id="198092.SAMN02745194_02191"/>